<evidence type="ECO:0000313" key="3">
    <source>
        <dbReference type="Proteomes" id="UP000616346"/>
    </source>
</evidence>
<evidence type="ECO:0000313" key="2">
    <source>
        <dbReference type="EMBL" id="MBD8000897.1"/>
    </source>
</evidence>
<keyword evidence="3" id="KW-1185">Reference proteome</keyword>
<name>A0ABR8V817_9BACT</name>
<dbReference type="Proteomes" id="UP000616346">
    <property type="component" value="Unassembled WGS sequence"/>
</dbReference>
<gene>
    <name evidence="2" type="ORF">H9626_01460</name>
</gene>
<feature type="chain" id="PRO_5045407456" evidence="1">
    <location>
        <begin position="21"/>
        <end position="188"/>
    </location>
</feature>
<proteinExistence type="predicted"/>
<comment type="caution">
    <text evidence="2">The sequence shown here is derived from an EMBL/GenBank/DDBJ whole genome shotgun (WGS) entry which is preliminary data.</text>
</comment>
<evidence type="ECO:0000256" key="1">
    <source>
        <dbReference type="SAM" id="SignalP"/>
    </source>
</evidence>
<sequence>MKKKILFSLLLLFSMLVVNAKSTESVYVYGVDYSSVKVYGAEETEEQFKNAFEGINLLLMNEAKKYDFADVVGENNKLKLEMILNSTKECDFSNIKTLDKDIEPINIAEKIKNYPIKETSGEGFIVIATLLDKSANKATYKVVLFDVETRDILKEEEFTSKAGGFGLRNFWAKTIYTLTKKFEFDKKK</sequence>
<dbReference type="EMBL" id="JACSPQ010000001">
    <property type="protein sequence ID" value="MBD8000897.1"/>
    <property type="molecule type" value="Genomic_DNA"/>
</dbReference>
<organism evidence="2 3">
    <name type="scientific">Phocaeicola faecium</name>
    <dbReference type="NCBI Taxonomy" id="2762213"/>
    <lineage>
        <taxon>Bacteria</taxon>
        <taxon>Pseudomonadati</taxon>
        <taxon>Bacteroidota</taxon>
        <taxon>Bacteroidia</taxon>
        <taxon>Bacteroidales</taxon>
        <taxon>Bacteroidaceae</taxon>
        <taxon>Phocaeicola</taxon>
    </lineage>
</organism>
<keyword evidence="1" id="KW-0732">Signal</keyword>
<protein>
    <submittedName>
        <fullName evidence="2">Uncharacterized protein</fullName>
    </submittedName>
</protein>
<dbReference type="RefSeq" id="WP_191709319.1">
    <property type="nucleotide sequence ID" value="NZ_JACSPQ010000001.1"/>
</dbReference>
<feature type="signal peptide" evidence="1">
    <location>
        <begin position="1"/>
        <end position="20"/>
    </location>
</feature>
<accession>A0ABR8V817</accession>
<reference evidence="2 3" key="1">
    <citation type="submission" date="2020-08" db="EMBL/GenBank/DDBJ databases">
        <title>A Genomic Blueprint of the Chicken Gut Microbiome.</title>
        <authorList>
            <person name="Gilroy R."/>
            <person name="Ravi A."/>
            <person name="Getino M."/>
            <person name="Pursley I."/>
            <person name="Horton D.L."/>
            <person name="Alikhan N.-F."/>
            <person name="Baker D."/>
            <person name="Gharbi K."/>
            <person name="Hall N."/>
            <person name="Watson M."/>
            <person name="Adriaenssens E.M."/>
            <person name="Foster-Nyarko E."/>
            <person name="Jarju S."/>
            <person name="Secka A."/>
            <person name="Antonio M."/>
            <person name="Oren A."/>
            <person name="Chaudhuri R."/>
            <person name="La Ragione R.M."/>
            <person name="Hildebrand F."/>
            <person name="Pallen M.J."/>
        </authorList>
    </citation>
    <scope>NUCLEOTIDE SEQUENCE [LARGE SCALE GENOMIC DNA]</scope>
    <source>
        <strain evidence="2 3">Sa1YUN3</strain>
    </source>
</reference>